<feature type="transmembrane region" description="Helical" evidence="1">
    <location>
        <begin position="15"/>
        <end position="32"/>
    </location>
</feature>
<dbReference type="Pfam" id="PF11604">
    <property type="entry name" value="CusF_Ec"/>
    <property type="match status" value="1"/>
</dbReference>
<evidence type="ECO:0008006" key="4">
    <source>
        <dbReference type="Google" id="ProtNLM"/>
    </source>
</evidence>
<protein>
    <recommendedName>
        <fullName evidence="4">Copper-binding protein</fullName>
    </recommendedName>
</protein>
<evidence type="ECO:0000313" key="2">
    <source>
        <dbReference type="EMBL" id="AKT36118.1"/>
    </source>
</evidence>
<reference evidence="2 3" key="1">
    <citation type="submission" date="2015-07" db="EMBL/GenBank/DDBJ databases">
        <title>Genome analysis of myxobacterium Chondromyces crocatus Cm c5 reveals a high potential for natural compound synthesis and the genetic basis for the loss of fruiting body formation.</title>
        <authorList>
            <person name="Zaburannyi N."/>
            <person name="Bunk B."/>
            <person name="Maier J."/>
            <person name="Overmann J."/>
            <person name="Mueller R."/>
        </authorList>
    </citation>
    <scope>NUCLEOTIDE SEQUENCE [LARGE SCALE GENOMIC DNA]</scope>
    <source>
        <strain evidence="2 3">Cm c5</strain>
    </source>
</reference>
<dbReference type="InterPro" id="IPR021647">
    <property type="entry name" value="CusF_Ec"/>
</dbReference>
<keyword evidence="1" id="KW-0812">Transmembrane</keyword>
<dbReference type="Gene3D" id="2.40.50.320">
    <property type="entry name" value="Copper binding periplasmic protein CusF"/>
    <property type="match status" value="1"/>
</dbReference>
<evidence type="ECO:0000256" key="1">
    <source>
        <dbReference type="SAM" id="Phobius"/>
    </source>
</evidence>
<dbReference type="InterPro" id="IPR042230">
    <property type="entry name" value="CusF_sf"/>
</dbReference>
<gene>
    <name evidence="2" type="ORF">CMC5_002310</name>
</gene>
<dbReference type="RefSeq" id="WP_169796422.1">
    <property type="nucleotide sequence ID" value="NZ_CP012159.1"/>
</dbReference>
<name>A0A0K1E6E1_CHOCO</name>
<keyword evidence="1" id="KW-1133">Transmembrane helix</keyword>
<dbReference type="Proteomes" id="UP000067626">
    <property type="component" value="Chromosome"/>
</dbReference>
<dbReference type="EMBL" id="CP012159">
    <property type="protein sequence ID" value="AKT36118.1"/>
    <property type="molecule type" value="Genomic_DNA"/>
</dbReference>
<dbReference type="AlphaFoldDB" id="A0A0K1E6E1"/>
<proteinExistence type="predicted"/>
<sequence length="124" mass="13227">MPSQSAPPPSRDGTWAIPLFFALAVAAGSFAISSSSPDGAPWDAPPAHAAEVYTATGMIMSFGPDRAFVNIAHDDIPGYMRAMVMSFKPRDAAQIATFAAGDRVHFRFSVQGDGQRLITSIQKR</sequence>
<dbReference type="KEGG" id="ccro:CMC5_002310"/>
<evidence type="ECO:0000313" key="3">
    <source>
        <dbReference type="Proteomes" id="UP000067626"/>
    </source>
</evidence>
<dbReference type="STRING" id="52.CMC5_002310"/>
<keyword evidence="3" id="KW-1185">Reference proteome</keyword>
<organism evidence="2 3">
    <name type="scientific">Chondromyces crocatus</name>
    <dbReference type="NCBI Taxonomy" id="52"/>
    <lineage>
        <taxon>Bacteria</taxon>
        <taxon>Pseudomonadati</taxon>
        <taxon>Myxococcota</taxon>
        <taxon>Polyangia</taxon>
        <taxon>Polyangiales</taxon>
        <taxon>Polyangiaceae</taxon>
        <taxon>Chondromyces</taxon>
    </lineage>
</organism>
<keyword evidence="1" id="KW-0472">Membrane</keyword>
<accession>A0A0K1E6E1</accession>